<evidence type="ECO:0000256" key="2">
    <source>
        <dbReference type="ARBA" id="ARBA00022670"/>
    </source>
</evidence>
<keyword evidence="3" id="KW-0378">Hydrolase</keyword>
<evidence type="ECO:0000256" key="4">
    <source>
        <dbReference type="ARBA" id="ARBA00022825"/>
    </source>
</evidence>
<evidence type="ECO:0000256" key="1">
    <source>
        <dbReference type="ARBA" id="ARBA00007664"/>
    </source>
</evidence>
<sequence length="263" mass="29988">MDCRKLTEKENMALKESCGRGKKALSHPRKQVFKAFGGQPVEQDELPFMATLRYSRGELMEMCGGSLISPYHVLTAAHCVMQFNFDELCNNRSKRKTADLKFNNNLKDWKIYIGSSCPIPELCMKPRKVSKFFYLRDYHPCNQGSDLAIFHLKKKVLPEEAVPICIAERDEEVNVLVYSAGTGFDPEKGEDEEQDHELQKVSLFRAKEFDDQIAVVDKESSLCGVRAIIFNYGLNRSLREKMLKDDTAVESANMLKNGVIFIN</sequence>
<keyword evidence="8" id="KW-1185">Reference proteome</keyword>
<comment type="similarity">
    <text evidence="1">Belongs to the peptidase S1 family.</text>
</comment>
<dbReference type="OrthoDB" id="7754674at2759"/>
<dbReference type="PANTHER" id="PTHR24276">
    <property type="entry name" value="POLYSERASE-RELATED"/>
    <property type="match status" value="1"/>
</dbReference>
<comment type="caution">
    <text evidence="7">The sequence shown here is derived from an EMBL/GenBank/DDBJ whole genome shotgun (WGS) entry which is preliminary data.</text>
</comment>
<protein>
    <submittedName>
        <fullName evidence="7">Trypsin</fullName>
    </submittedName>
</protein>
<dbReference type="InterPro" id="IPR001314">
    <property type="entry name" value="Peptidase_S1A"/>
</dbReference>
<dbReference type="AlphaFoldDB" id="A0A368GX91"/>
<dbReference type="GO" id="GO:0006508">
    <property type="term" value="P:proteolysis"/>
    <property type="evidence" value="ECO:0007669"/>
    <property type="project" value="UniProtKB-KW"/>
</dbReference>
<name>A0A368GX91_ANCCA</name>
<dbReference type="PANTHER" id="PTHR24276:SF98">
    <property type="entry name" value="FI18310P1-RELATED"/>
    <property type="match status" value="1"/>
</dbReference>
<dbReference type="Proteomes" id="UP000252519">
    <property type="component" value="Unassembled WGS sequence"/>
</dbReference>
<reference evidence="7 8" key="1">
    <citation type="submission" date="2014-10" db="EMBL/GenBank/DDBJ databases">
        <title>Draft genome of the hookworm Ancylostoma caninum.</title>
        <authorList>
            <person name="Mitreva M."/>
        </authorList>
    </citation>
    <scope>NUCLEOTIDE SEQUENCE [LARGE SCALE GENOMIC DNA]</scope>
    <source>
        <strain evidence="7 8">Baltimore</strain>
    </source>
</reference>
<dbReference type="GO" id="GO:0004252">
    <property type="term" value="F:serine-type endopeptidase activity"/>
    <property type="evidence" value="ECO:0007669"/>
    <property type="project" value="InterPro"/>
</dbReference>
<keyword evidence="4" id="KW-0720">Serine protease</keyword>
<dbReference type="SMART" id="SM00020">
    <property type="entry name" value="Tryp_SPc"/>
    <property type="match status" value="1"/>
</dbReference>
<dbReference type="PRINTS" id="PR00722">
    <property type="entry name" value="CHYMOTRYPSIN"/>
</dbReference>
<dbReference type="PROSITE" id="PS50240">
    <property type="entry name" value="TRYPSIN_DOM"/>
    <property type="match status" value="1"/>
</dbReference>
<keyword evidence="2" id="KW-0645">Protease</keyword>
<dbReference type="STRING" id="29170.A0A368GX91"/>
<dbReference type="PROSITE" id="PS00134">
    <property type="entry name" value="TRYPSIN_HIS"/>
    <property type="match status" value="1"/>
</dbReference>
<dbReference type="InterPro" id="IPR018114">
    <property type="entry name" value="TRYPSIN_HIS"/>
</dbReference>
<evidence type="ECO:0000256" key="5">
    <source>
        <dbReference type="ARBA" id="ARBA00023157"/>
    </source>
</evidence>
<dbReference type="InterPro" id="IPR043504">
    <property type="entry name" value="Peptidase_S1_PA_chymotrypsin"/>
</dbReference>
<evidence type="ECO:0000313" key="8">
    <source>
        <dbReference type="Proteomes" id="UP000252519"/>
    </source>
</evidence>
<evidence type="ECO:0000313" key="7">
    <source>
        <dbReference type="EMBL" id="RCN48972.1"/>
    </source>
</evidence>
<dbReference type="SUPFAM" id="SSF50494">
    <property type="entry name" value="Trypsin-like serine proteases"/>
    <property type="match status" value="1"/>
</dbReference>
<keyword evidence="5" id="KW-1015">Disulfide bond</keyword>
<accession>A0A368GX91</accession>
<proteinExistence type="inferred from homology"/>
<evidence type="ECO:0000256" key="3">
    <source>
        <dbReference type="ARBA" id="ARBA00022801"/>
    </source>
</evidence>
<feature type="domain" description="Peptidase S1" evidence="6">
    <location>
        <begin position="35"/>
        <end position="263"/>
    </location>
</feature>
<organism evidence="7 8">
    <name type="scientific">Ancylostoma caninum</name>
    <name type="common">Dog hookworm</name>
    <dbReference type="NCBI Taxonomy" id="29170"/>
    <lineage>
        <taxon>Eukaryota</taxon>
        <taxon>Metazoa</taxon>
        <taxon>Ecdysozoa</taxon>
        <taxon>Nematoda</taxon>
        <taxon>Chromadorea</taxon>
        <taxon>Rhabditida</taxon>
        <taxon>Rhabditina</taxon>
        <taxon>Rhabditomorpha</taxon>
        <taxon>Strongyloidea</taxon>
        <taxon>Ancylostomatidae</taxon>
        <taxon>Ancylostomatinae</taxon>
        <taxon>Ancylostoma</taxon>
    </lineage>
</organism>
<dbReference type="Pfam" id="PF00089">
    <property type="entry name" value="Trypsin"/>
    <property type="match status" value="1"/>
</dbReference>
<dbReference type="InterPro" id="IPR001254">
    <property type="entry name" value="Trypsin_dom"/>
</dbReference>
<dbReference type="InterPro" id="IPR009003">
    <property type="entry name" value="Peptidase_S1_PA"/>
</dbReference>
<evidence type="ECO:0000259" key="6">
    <source>
        <dbReference type="PROSITE" id="PS50240"/>
    </source>
</evidence>
<dbReference type="Gene3D" id="2.40.10.10">
    <property type="entry name" value="Trypsin-like serine proteases"/>
    <property type="match status" value="1"/>
</dbReference>
<dbReference type="EMBL" id="JOJR01000040">
    <property type="protein sequence ID" value="RCN48972.1"/>
    <property type="molecule type" value="Genomic_DNA"/>
</dbReference>
<dbReference type="InterPro" id="IPR050430">
    <property type="entry name" value="Peptidase_S1"/>
</dbReference>
<gene>
    <name evidence="7" type="ORF">ANCCAN_04954</name>
</gene>